<evidence type="ECO:0000256" key="1">
    <source>
        <dbReference type="ARBA" id="ARBA00022679"/>
    </source>
</evidence>
<dbReference type="CDD" id="cd04301">
    <property type="entry name" value="NAT_SF"/>
    <property type="match status" value="1"/>
</dbReference>
<dbReference type="RefSeq" id="WP_117540360.1">
    <property type="nucleotide sequence ID" value="NZ_QVFD01000009.1"/>
</dbReference>
<evidence type="ECO:0000259" key="3">
    <source>
        <dbReference type="PROSITE" id="PS51186"/>
    </source>
</evidence>
<evidence type="ECO:0000313" key="5">
    <source>
        <dbReference type="Proteomes" id="UP000261231"/>
    </source>
</evidence>
<protein>
    <submittedName>
        <fullName evidence="4">N-acetyltransferase family protein</fullName>
    </submittedName>
</protein>
<proteinExistence type="predicted"/>
<reference evidence="4 5" key="1">
    <citation type="submission" date="2018-08" db="EMBL/GenBank/DDBJ databases">
        <title>A genome reference for cultivated species of the human gut microbiota.</title>
        <authorList>
            <person name="Zou Y."/>
            <person name="Xue W."/>
            <person name="Luo G."/>
        </authorList>
    </citation>
    <scope>NUCLEOTIDE SEQUENCE [LARGE SCALE GENOMIC DNA]</scope>
    <source>
        <strain evidence="4 5">AM28-39</strain>
    </source>
</reference>
<dbReference type="InterPro" id="IPR016181">
    <property type="entry name" value="Acyl_CoA_acyltransferase"/>
</dbReference>
<dbReference type="EMBL" id="QVFD01000009">
    <property type="protein sequence ID" value="RGC46232.1"/>
    <property type="molecule type" value="Genomic_DNA"/>
</dbReference>
<dbReference type="GO" id="GO:0016747">
    <property type="term" value="F:acyltransferase activity, transferring groups other than amino-acyl groups"/>
    <property type="evidence" value="ECO:0007669"/>
    <property type="project" value="InterPro"/>
</dbReference>
<dbReference type="PANTHER" id="PTHR43072">
    <property type="entry name" value="N-ACETYLTRANSFERASE"/>
    <property type="match status" value="1"/>
</dbReference>
<organism evidence="4 5">
    <name type="scientific">Coprococcus catus</name>
    <dbReference type="NCBI Taxonomy" id="116085"/>
    <lineage>
        <taxon>Bacteria</taxon>
        <taxon>Bacillati</taxon>
        <taxon>Bacillota</taxon>
        <taxon>Clostridia</taxon>
        <taxon>Lachnospirales</taxon>
        <taxon>Lachnospiraceae</taxon>
        <taxon>Coprococcus</taxon>
    </lineage>
</organism>
<dbReference type="InterPro" id="IPR000182">
    <property type="entry name" value="GNAT_dom"/>
</dbReference>
<dbReference type="PANTHER" id="PTHR43072:SF23">
    <property type="entry name" value="UPF0039 PROTEIN C11D3.02C"/>
    <property type="match status" value="1"/>
</dbReference>
<dbReference type="Proteomes" id="UP000261231">
    <property type="component" value="Unassembled WGS sequence"/>
</dbReference>
<name>A0A3E2XKK9_9FIRM</name>
<dbReference type="AlphaFoldDB" id="A0A3E2XKK9"/>
<dbReference type="OrthoDB" id="9798006at2"/>
<dbReference type="Pfam" id="PF13420">
    <property type="entry name" value="Acetyltransf_4"/>
    <property type="match status" value="1"/>
</dbReference>
<comment type="caution">
    <text evidence="4">The sequence shown here is derived from an EMBL/GenBank/DDBJ whole genome shotgun (WGS) entry which is preliminary data.</text>
</comment>
<keyword evidence="1 4" id="KW-0808">Transferase</keyword>
<dbReference type="SUPFAM" id="SSF55729">
    <property type="entry name" value="Acyl-CoA N-acyltransferases (Nat)"/>
    <property type="match status" value="1"/>
</dbReference>
<dbReference type="PROSITE" id="PS51186">
    <property type="entry name" value="GNAT"/>
    <property type="match status" value="1"/>
</dbReference>
<keyword evidence="5" id="KW-1185">Reference proteome</keyword>
<evidence type="ECO:0000313" key="4">
    <source>
        <dbReference type="EMBL" id="RGC46232.1"/>
    </source>
</evidence>
<sequence>MNRTVMIRLATPEDAAEMLKIYAHYVANTAISFEYEVPSEEEFRERIESTLKRYPYIVAEQEGRIIGYAYVSIFHERKAYDWAVETSIYVDKDYKRSGCGKLLYQALEKILKKQHISNLYACIAYTEQEDEHLTNDSMHFHEHLGYELVGTFKQCGYKFNKWYDMIWMEKMIGEHSEMPEAFIPFSVLNYAEILKLI</sequence>
<evidence type="ECO:0000256" key="2">
    <source>
        <dbReference type="ARBA" id="ARBA00023315"/>
    </source>
</evidence>
<feature type="domain" description="N-acetyltransferase" evidence="3">
    <location>
        <begin position="5"/>
        <end position="173"/>
    </location>
</feature>
<dbReference type="Gene3D" id="3.40.630.30">
    <property type="match status" value="1"/>
</dbReference>
<gene>
    <name evidence="4" type="ORF">DW747_10055</name>
</gene>
<accession>A0A3E2XKK9</accession>
<keyword evidence="2" id="KW-0012">Acyltransferase</keyword>